<evidence type="ECO:0000313" key="4">
    <source>
        <dbReference type="Proteomes" id="UP000541444"/>
    </source>
</evidence>
<dbReference type="OrthoDB" id="65569at2759"/>
<evidence type="ECO:0000256" key="1">
    <source>
        <dbReference type="ARBA" id="ARBA00010838"/>
    </source>
</evidence>
<dbReference type="InterPro" id="IPR017853">
    <property type="entry name" value="GH"/>
</dbReference>
<dbReference type="Proteomes" id="UP000541444">
    <property type="component" value="Unassembled WGS sequence"/>
</dbReference>
<dbReference type="PANTHER" id="PTHR10353">
    <property type="entry name" value="GLYCOSYL HYDROLASE"/>
    <property type="match status" value="1"/>
</dbReference>
<dbReference type="AlphaFoldDB" id="A0A7J7LGL6"/>
<proteinExistence type="inferred from homology"/>
<dbReference type="InterPro" id="IPR001360">
    <property type="entry name" value="Glyco_hydro_1"/>
</dbReference>
<gene>
    <name evidence="3" type="ORF">GIB67_001232</name>
</gene>
<evidence type="ECO:0000256" key="2">
    <source>
        <dbReference type="RuleBase" id="RU003690"/>
    </source>
</evidence>
<dbReference type="PANTHER" id="PTHR10353:SF28">
    <property type="entry name" value="BETA-GLUCOSIDASE 44"/>
    <property type="match status" value="1"/>
</dbReference>
<sequence length="84" mass="9970">MNLVGNTKRKDQNSSRFCLVRISYKADNLATQRARAFHLEWFLDPITNEKYPKTMQNIARRKLPRFTRNDKKMFKGSMDFLGVN</sequence>
<dbReference type="GO" id="GO:0005975">
    <property type="term" value="P:carbohydrate metabolic process"/>
    <property type="evidence" value="ECO:0007669"/>
    <property type="project" value="InterPro"/>
</dbReference>
<comment type="caution">
    <text evidence="3">The sequence shown here is derived from an EMBL/GenBank/DDBJ whole genome shotgun (WGS) entry which is preliminary data.</text>
</comment>
<dbReference type="EMBL" id="JACGCM010002300">
    <property type="protein sequence ID" value="KAF6141680.1"/>
    <property type="molecule type" value="Genomic_DNA"/>
</dbReference>
<dbReference type="GO" id="GO:0008422">
    <property type="term" value="F:beta-glucosidase activity"/>
    <property type="evidence" value="ECO:0007669"/>
    <property type="project" value="TreeGrafter"/>
</dbReference>
<accession>A0A7J7LGL6</accession>
<comment type="similarity">
    <text evidence="1 2">Belongs to the glycosyl hydrolase 1 family.</text>
</comment>
<dbReference type="SUPFAM" id="SSF51445">
    <property type="entry name" value="(Trans)glycosidases"/>
    <property type="match status" value="1"/>
</dbReference>
<evidence type="ECO:0000313" key="3">
    <source>
        <dbReference type="EMBL" id="KAF6141680.1"/>
    </source>
</evidence>
<dbReference type="Pfam" id="PF00232">
    <property type="entry name" value="Glyco_hydro_1"/>
    <property type="match status" value="1"/>
</dbReference>
<organism evidence="3 4">
    <name type="scientific">Kingdonia uniflora</name>
    <dbReference type="NCBI Taxonomy" id="39325"/>
    <lineage>
        <taxon>Eukaryota</taxon>
        <taxon>Viridiplantae</taxon>
        <taxon>Streptophyta</taxon>
        <taxon>Embryophyta</taxon>
        <taxon>Tracheophyta</taxon>
        <taxon>Spermatophyta</taxon>
        <taxon>Magnoliopsida</taxon>
        <taxon>Ranunculales</taxon>
        <taxon>Circaeasteraceae</taxon>
        <taxon>Kingdonia</taxon>
    </lineage>
</organism>
<reference evidence="3 4" key="1">
    <citation type="journal article" date="2020" name="IScience">
        <title>Genome Sequencing of the Endangered Kingdonia uniflora (Circaeasteraceae, Ranunculales) Reveals Potential Mechanisms of Evolutionary Specialization.</title>
        <authorList>
            <person name="Sun Y."/>
            <person name="Deng T."/>
            <person name="Zhang A."/>
            <person name="Moore M.J."/>
            <person name="Landis J.B."/>
            <person name="Lin N."/>
            <person name="Zhang H."/>
            <person name="Zhang X."/>
            <person name="Huang J."/>
            <person name="Zhang X."/>
            <person name="Sun H."/>
            <person name="Wang H."/>
        </authorList>
    </citation>
    <scope>NUCLEOTIDE SEQUENCE [LARGE SCALE GENOMIC DNA]</scope>
    <source>
        <strain evidence="3">TB1705</strain>
        <tissue evidence="3">Leaf</tissue>
    </source>
</reference>
<keyword evidence="4" id="KW-1185">Reference proteome</keyword>
<dbReference type="Gene3D" id="3.20.20.80">
    <property type="entry name" value="Glycosidases"/>
    <property type="match status" value="1"/>
</dbReference>
<name>A0A7J7LGL6_9MAGN</name>
<protein>
    <submittedName>
        <fullName evidence="3">Uncharacterized protein</fullName>
    </submittedName>
</protein>